<feature type="compositionally biased region" description="Low complexity" evidence="7">
    <location>
        <begin position="303"/>
        <end position="321"/>
    </location>
</feature>
<dbReference type="SMART" id="SM00702">
    <property type="entry name" value="P4Hc"/>
    <property type="match status" value="1"/>
</dbReference>
<dbReference type="PANTHER" id="PTHR12907:SF26">
    <property type="entry name" value="HIF PROLYL HYDROXYLASE, ISOFORM C"/>
    <property type="match status" value="1"/>
</dbReference>
<evidence type="ECO:0000256" key="5">
    <source>
        <dbReference type="ARBA" id="ARBA00023002"/>
    </source>
</evidence>
<comment type="caution">
    <text evidence="9">The sequence shown here is derived from an EMBL/GenBank/DDBJ whole genome shotgun (WGS) entry which is preliminary data.</text>
</comment>
<evidence type="ECO:0000313" key="10">
    <source>
        <dbReference type="Proteomes" id="UP000613740"/>
    </source>
</evidence>
<feature type="region of interest" description="Disordered" evidence="7">
    <location>
        <begin position="272"/>
        <end position="363"/>
    </location>
</feature>
<dbReference type="GO" id="GO:0071456">
    <property type="term" value="P:cellular response to hypoxia"/>
    <property type="evidence" value="ECO:0007669"/>
    <property type="project" value="TreeGrafter"/>
</dbReference>
<dbReference type="InterPro" id="IPR044862">
    <property type="entry name" value="Pro_4_hyd_alph_FE2OG_OXY"/>
</dbReference>
<keyword evidence="3" id="KW-0847">Vitamin C</keyword>
<dbReference type="Proteomes" id="UP000613740">
    <property type="component" value="Unassembled WGS sequence"/>
</dbReference>
<dbReference type="Pfam" id="PF13640">
    <property type="entry name" value="2OG-FeII_Oxy_3"/>
    <property type="match status" value="1"/>
</dbReference>
<feature type="region of interest" description="Disordered" evidence="7">
    <location>
        <begin position="130"/>
        <end position="192"/>
    </location>
</feature>
<dbReference type="InterPro" id="IPR005123">
    <property type="entry name" value="Oxoglu/Fe-dep_dioxygenase_dom"/>
</dbReference>
<dbReference type="PROSITE" id="PS51471">
    <property type="entry name" value="FE2OG_OXY"/>
    <property type="match status" value="1"/>
</dbReference>
<feature type="compositionally biased region" description="Low complexity" evidence="7">
    <location>
        <begin position="137"/>
        <end position="164"/>
    </location>
</feature>
<evidence type="ECO:0000256" key="4">
    <source>
        <dbReference type="ARBA" id="ARBA00022964"/>
    </source>
</evidence>
<sequence length="806" mass="80703">MNVSISVLDSGDVEVLVSVPVSASGPTPAPEVEIAGDECNVLVVTVEGLPTPLTVPLPASVAPDTARVRWRAKTGRLTFTAARAVDAAVAASPVPESETATETLNVADARPHGPADAACAATRVPAAEAKRGSATLPSTAAEGPTAAAAPAAADGGTAGACASSHSTSDRGTAAGAVKAGSPPPTSTVSAPAPAAAAVAPAAATAASPVEPGTASSSGGPPTTSSPARGATATPATSATAAGAGAAAAAAADDVALYADFYCNSPPAVPAPSRNLHEGSPAASGGACGASLGTPTRSNDSFQSGGATSSNTSNGSLSNGNGHRSGRAGGTSTSTSTSTSGASGSAAGGGRDDDTGSGGVDSGVGVRGDARVNAAKVAAAFGPTGGTASRDAGFSFTAPDLPPPPPLPAGLPPVAAAIDCRYLAVANGLRITAHAQTAAMAELLGLRKAPSTAAAARQRERCAALLDRVAASLDAYGYAVLDNYISEDAIRAARKELEVMQEHYSAGLIWVGKEAEAGAQISVSSVRGDVVLWLDDQALGATAFVKEGVRRPCSFLQLQQLLADVDELVFEGLRPRLGYLAGLHRRSDAMMAIYPGKGARFAKHIDNTTMDGRRLTVLTYLNPGWKEEQGGALRLFPVRQGAAEQVDVLPVAGRVALFLSAEVAHEVMPTHGAAQRHAVTLWYFDAGEHAAALAAARVMPGATSKPSAQAAATALLRDLLAEESASGIPETKEGCTALGTRVAGLEAGAQQLLAAVLGLPSANALVESFRGLTPSTLRQRREELRNMGLNQQHHAPDTTSHMMTHGR</sequence>
<feature type="region of interest" description="Disordered" evidence="7">
    <location>
        <begin position="206"/>
        <end position="233"/>
    </location>
</feature>
<dbReference type="GO" id="GO:0031543">
    <property type="term" value="F:peptidyl-proline dioxygenase activity"/>
    <property type="evidence" value="ECO:0007669"/>
    <property type="project" value="TreeGrafter"/>
</dbReference>
<dbReference type="AlphaFoldDB" id="A0A835T7M0"/>
<evidence type="ECO:0000256" key="1">
    <source>
        <dbReference type="ARBA" id="ARBA00001961"/>
    </source>
</evidence>
<reference evidence="9" key="1">
    <citation type="journal article" date="2020" name="bioRxiv">
        <title>Comparative genomics of Chlamydomonas.</title>
        <authorList>
            <person name="Craig R.J."/>
            <person name="Hasan A.R."/>
            <person name="Ness R.W."/>
            <person name="Keightley P.D."/>
        </authorList>
    </citation>
    <scope>NUCLEOTIDE SEQUENCE</scope>
    <source>
        <strain evidence="9">CCAP 11/173</strain>
    </source>
</reference>
<evidence type="ECO:0000256" key="7">
    <source>
        <dbReference type="SAM" id="MobiDB-lite"/>
    </source>
</evidence>
<dbReference type="GO" id="GO:0031418">
    <property type="term" value="F:L-ascorbic acid binding"/>
    <property type="evidence" value="ECO:0007669"/>
    <property type="project" value="UniProtKB-KW"/>
</dbReference>
<evidence type="ECO:0000256" key="6">
    <source>
        <dbReference type="ARBA" id="ARBA00023004"/>
    </source>
</evidence>
<protein>
    <recommendedName>
        <fullName evidence="8">Fe2OG dioxygenase domain-containing protein</fullName>
    </recommendedName>
</protein>
<dbReference type="Gene3D" id="2.60.120.620">
    <property type="entry name" value="q2cbj1_9rhob like domain"/>
    <property type="match status" value="1"/>
</dbReference>
<feature type="compositionally biased region" description="Low complexity" evidence="7">
    <location>
        <begin position="278"/>
        <end position="290"/>
    </location>
</feature>
<dbReference type="GO" id="GO:0008198">
    <property type="term" value="F:ferrous iron binding"/>
    <property type="evidence" value="ECO:0007669"/>
    <property type="project" value="TreeGrafter"/>
</dbReference>
<dbReference type="PANTHER" id="PTHR12907">
    <property type="entry name" value="EGL NINE HOMOLOG-RELATED"/>
    <property type="match status" value="1"/>
</dbReference>
<evidence type="ECO:0000256" key="3">
    <source>
        <dbReference type="ARBA" id="ARBA00022896"/>
    </source>
</evidence>
<comment type="cofactor">
    <cofactor evidence="1">
        <name>L-ascorbate</name>
        <dbReference type="ChEBI" id="CHEBI:38290"/>
    </cofactor>
</comment>
<dbReference type="InterPro" id="IPR051559">
    <property type="entry name" value="HIF_prolyl_hydroxylases"/>
</dbReference>
<keyword evidence="2" id="KW-0479">Metal-binding</keyword>
<dbReference type="SUPFAM" id="SSF51197">
    <property type="entry name" value="Clavaminate synthase-like"/>
    <property type="match status" value="1"/>
</dbReference>
<dbReference type="EMBL" id="JAEHOD010000042">
    <property type="protein sequence ID" value="KAG2438931.1"/>
    <property type="molecule type" value="Genomic_DNA"/>
</dbReference>
<keyword evidence="4" id="KW-0223">Dioxygenase</keyword>
<gene>
    <name evidence="9" type="ORF">HYH02_010725</name>
</gene>
<keyword evidence="6" id="KW-0408">Iron</keyword>
<dbReference type="InterPro" id="IPR006620">
    <property type="entry name" value="Pro_4_hyd_alph"/>
</dbReference>
<feature type="compositionally biased region" description="Low complexity" evidence="7">
    <location>
        <begin position="329"/>
        <end position="344"/>
    </location>
</feature>
<accession>A0A835T7M0</accession>
<evidence type="ECO:0000259" key="8">
    <source>
        <dbReference type="PROSITE" id="PS51471"/>
    </source>
</evidence>
<feature type="domain" description="Fe2OG dioxygenase" evidence="8">
    <location>
        <begin position="584"/>
        <end position="684"/>
    </location>
</feature>
<feature type="compositionally biased region" description="Polar residues" evidence="7">
    <location>
        <begin position="292"/>
        <end position="302"/>
    </location>
</feature>
<keyword evidence="10" id="KW-1185">Reference proteome</keyword>
<proteinExistence type="predicted"/>
<evidence type="ECO:0000313" key="9">
    <source>
        <dbReference type="EMBL" id="KAG2438931.1"/>
    </source>
</evidence>
<name>A0A835T7M0_9CHLO</name>
<dbReference type="OrthoDB" id="76265at2759"/>
<keyword evidence="5" id="KW-0560">Oxidoreductase</keyword>
<evidence type="ECO:0000256" key="2">
    <source>
        <dbReference type="ARBA" id="ARBA00022723"/>
    </source>
</evidence>
<organism evidence="9 10">
    <name type="scientific">Chlamydomonas schloesseri</name>
    <dbReference type="NCBI Taxonomy" id="2026947"/>
    <lineage>
        <taxon>Eukaryota</taxon>
        <taxon>Viridiplantae</taxon>
        <taxon>Chlorophyta</taxon>
        <taxon>core chlorophytes</taxon>
        <taxon>Chlorophyceae</taxon>
        <taxon>CS clade</taxon>
        <taxon>Chlamydomonadales</taxon>
        <taxon>Chlamydomonadaceae</taxon>
        <taxon>Chlamydomonas</taxon>
    </lineage>
</organism>